<feature type="compositionally biased region" description="Low complexity" evidence="1">
    <location>
        <begin position="299"/>
        <end position="314"/>
    </location>
</feature>
<proteinExistence type="predicted"/>
<evidence type="ECO:0000313" key="4">
    <source>
        <dbReference type="Proteomes" id="UP000070444"/>
    </source>
</evidence>
<feature type="region of interest" description="Disordered" evidence="1">
    <location>
        <begin position="296"/>
        <end position="338"/>
    </location>
</feature>
<gene>
    <name evidence="3" type="ORF">CONCODRAFT_78659</name>
</gene>
<dbReference type="PROSITE" id="PS50033">
    <property type="entry name" value="UBX"/>
    <property type="match status" value="1"/>
</dbReference>
<dbReference type="SUPFAM" id="SSF54236">
    <property type="entry name" value="Ubiquitin-like"/>
    <property type="match status" value="1"/>
</dbReference>
<dbReference type="AlphaFoldDB" id="A0A137P798"/>
<dbReference type="Gene3D" id="3.10.20.90">
    <property type="entry name" value="Phosphatidylinositol 3-kinase Catalytic Subunit, Chain A, domain 1"/>
    <property type="match status" value="1"/>
</dbReference>
<dbReference type="EMBL" id="KQ964492">
    <property type="protein sequence ID" value="KXN70801.1"/>
    <property type="molecule type" value="Genomic_DNA"/>
</dbReference>
<feature type="domain" description="UBX" evidence="2">
    <location>
        <begin position="176"/>
        <end position="254"/>
    </location>
</feature>
<evidence type="ECO:0000313" key="3">
    <source>
        <dbReference type="EMBL" id="KXN70801.1"/>
    </source>
</evidence>
<dbReference type="GO" id="GO:0005783">
    <property type="term" value="C:endoplasmic reticulum"/>
    <property type="evidence" value="ECO:0007669"/>
    <property type="project" value="TreeGrafter"/>
</dbReference>
<dbReference type="GO" id="GO:0036503">
    <property type="term" value="P:ERAD pathway"/>
    <property type="evidence" value="ECO:0007669"/>
    <property type="project" value="TreeGrafter"/>
</dbReference>
<evidence type="ECO:0000259" key="2">
    <source>
        <dbReference type="PROSITE" id="PS50033"/>
    </source>
</evidence>
<dbReference type="OrthoDB" id="2445133at2759"/>
<accession>A0A137P798</accession>
<sequence length="338" mass="37303">MWFEDPITEGIYLARVTPQPVLIYVRDNFTASKKIDAYFNNPEVRDLIVDKCVAIRLESSSDEASQFFSISSKAIPSVCVYYDGVQRLKLTDGSITLDKFKASLETALDTSVPFNPPAKNKTNKSINKSKQINIESKLNETNDSQSAVTKSKPVKKPEPKEQSSKSTNNTTTEKFIEYKECKLAIKLPDGTIARESFNAKDTLNQVRVHICQNCEIGTSAFNLVQSFPRRLFTVGEEQLSLIELGLCPNNTIIVQRTDSGDSVFTSPLSYIQSGVDMATGAFNSLFGGWYQSGSDTDANTSTSGNSNQNNRSGNIHTLHSSGDRDPNVTYNGNSTNQQ</sequence>
<dbReference type="Pfam" id="PF00789">
    <property type="entry name" value="UBX"/>
    <property type="match status" value="1"/>
</dbReference>
<dbReference type="InterPro" id="IPR029071">
    <property type="entry name" value="Ubiquitin-like_domsf"/>
</dbReference>
<reference evidence="3 4" key="1">
    <citation type="journal article" date="2015" name="Genome Biol. Evol.">
        <title>Phylogenomic analyses indicate that early fungi evolved digesting cell walls of algal ancestors of land plants.</title>
        <authorList>
            <person name="Chang Y."/>
            <person name="Wang S."/>
            <person name="Sekimoto S."/>
            <person name="Aerts A.L."/>
            <person name="Choi C."/>
            <person name="Clum A."/>
            <person name="LaButti K.M."/>
            <person name="Lindquist E.A."/>
            <person name="Yee Ngan C."/>
            <person name="Ohm R.A."/>
            <person name="Salamov A.A."/>
            <person name="Grigoriev I.V."/>
            <person name="Spatafora J.W."/>
            <person name="Berbee M.L."/>
        </authorList>
    </citation>
    <scope>NUCLEOTIDE SEQUENCE [LARGE SCALE GENOMIC DNA]</scope>
    <source>
        <strain evidence="3 4">NRRL 28638</strain>
    </source>
</reference>
<evidence type="ECO:0000256" key="1">
    <source>
        <dbReference type="SAM" id="MobiDB-lite"/>
    </source>
</evidence>
<dbReference type="PANTHER" id="PTHR46424:SF1">
    <property type="entry name" value="UBX DOMAIN-CONTAINING PROTEIN 4"/>
    <property type="match status" value="1"/>
</dbReference>
<name>A0A137P798_CONC2</name>
<organism evidence="3 4">
    <name type="scientific">Conidiobolus coronatus (strain ATCC 28846 / CBS 209.66 / NRRL 28638)</name>
    <name type="common">Delacroixia coronata</name>
    <dbReference type="NCBI Taxonomy" id="796925"/>
    <lineage>
        <taxon>Eukaryota</taxon>
        <taxon>Fungi</taxon>
        <taxon>Fungi incertae sedis</taxon>
        <taxon>Zoopagomycota</taxon>
        <taxon>Entomophthoromycotina</taxon>
        <taxon>Entomophthoromycetes</taxon>
        <taxon>Entomophthorales</taxon>
        <taxon>Ancylistaceae</taxon>
        <taxon>Conidiobolus</taxon>
    </lineage>
</organism>
<feature type="compositionally biased region" description="Low complexity" evidence="1">
    <location>
        <begin position="119"/>
        <end position="136"/>
    </location>
</feature>
<feature type="region of interest" description="Disordered" evidence="1">
    <location>
        <begin position="111"/>
        <end position="169"/>
    </location>
</feature>
<dbReference type="SMART" id="SM00166">
    <property type="entry name" value="UBX"/>
    <property type="match status" value="1"/>
</dbReference>
<dbReference type="Proteomes" id="UP000070444">
    <property type="component" value="Unassembled WGS sequence"/>
</dbReference>
<keyword evidence="4" id="KW-1185">Reference proteome</keyword>
<dbReference type="PANTHER" id="PTHR46424">
    <property type="entry name" value="UBX DOMAIN-CONTAINING PROTEIN 4"/>
    <property type="match status" value="1"/>
</dbReference>
<protein>
    <submittedName>
        <fullName evidence="3">UBX-domain-containing protein</fullName>
    </submittedName>
</protein>
<dbReference type="STRING" id="796925.A0A137P798"/>
<feature type="compositionally biased region" description="Polar residues" evidence="1">
    <location>
        <begin position="328"/>
        <end position="338"/>
    </location>
</feature>
<dbReference type="InterPro" id="IPR001012">
    <property type="entry name" value="UBX_dom"/>
</dbReference>